<organism evidence="2 3">
    <name type="scientific">Gordonia rubripertincta</name>
    <name type="common">Rhodococcus corallinus</name>
    <dbReference type="NCBI Taxonomy" id="36822"/>
    <lineage>
        <taxon>Bacteria</taxon>
        <taxon>Bacillati</taxon>
        <taxon>Actinomycetota</taxon>
        <taxon>Actinomycetes</taxon>
        <taxon>Mycobacteriales</taxon>
        <taxon>Gordoniaceae</taxon>
        <taxon>Gordonia</taxon>
    </lineage>
</organism>
<dbReference type="EMBL" id="JAPWIE010000001">
    <property type="protein sequence ID" value="MCZ4548793.1"/>
    <property type="molecule type" value="Genomic_DNA"/>
</dbReference>
<proteinExistence type="predicted"/>
<protein>
    <submittedName>
        <fullName evidence="2">Serine protease</fullName>
    </submittedName>
</protein>
<reference evidence="2" key="1">
    <citation type="submission" date="2022-12" db="EMBL/GenBank/DDBJ databases">
        <authorList>
            <person name="Krivoruchko A.V."/>
            <person name="Elkin A."/>
        </authorList>
    </citation>
    <scope>NUCLEOTIDE SEQUENCE</scope>
    <source>
        <strain evidence="2">IEGM 1388</strain>
    </source>
</reference>
<comment type="caution">
    <text evidence="2">The sequence shown here is derived from an EMBL/GenBank/DDBJ whole genome shotgun (WGS) entry which is preliminary data.</text>
</comment>
<feature type="signal peptide" evidence="1">
    <location>
        <begin position="1"/>
        <end position="18"/>
    </location>
</feature>
<keyword evidence="2" id="KW-0645">Protease</keyword>
<evidence type="ECO:0000313" key="2">
    <source>
        <dbReference type="EMBL" id="MCZ4548793.1"/>
    </source>
</evidence>
<accession>A0ABT4MP71</accession>
<dbReference type="InterPro" id="IPR018114">
    <property type="entry name" value="TRYPSIN_HIS"/>
</dbReference>
<dbReference type="InterPro" id="IPR009003">
    <property type="entry name" value="Peptidase_S1_PA"/>
</dbReference>
<feature type="chain" id="PRO_5046742967" evidence="1">
    <location>
        <begin position="19"/>
        <end position="213"/>
    </location>
</feature>
<evidence type="ECO:0000313" key="3">
    <source>
        <dbReference type="Proteomes" id="UP001067235"/>
    </source>
</evidence>
<keyword evidence="3" id="KW-1185">Reference proteome</keyword>
<dbReference type="Gene3D" id="2.40.10.10">
    <property type="entry name" value="Trypsin-like serine proteases"/>
    <property type="match status" value="2"/>
</dbReference>
<dbReference type="InterPro" id="IPR043504">
    <property type="entry name" value="Peptidase_S1_PA_chymotrypsin"/>
</dbReference>
<dbReference type="RefSeq" id="WP_301569289.1">
    <property type="nucleotide sequence ID" value="NZ_JAPWIE010000001.1"/>
</dbReference>
<dbReference type="Proteomes" id="UP001067235">
    <property type="component" value="Unassembled WGS sequence"/>
</dbReference>
<sequence length="213" mass="22192">MIGALAVLSGFAVTPATAIPAHAKAPLGGGTGIVIEQWDGTAAICTLTTIGHDQDGNLIGLTAGHCGDPGQSVLSELWPQKHPLGVIAEVDTDLDYALIRFDERLVEPLRTVGRVTIDSVQMAPPQFPDIACKDGRTTGHTCGVVWISGHEVHISQMCVIEGDSGAPVVLGDRLVGMVNAYFEVACAGPEKGTNIGPIMKDLQTRGVTGYTLA</sequence>
<evidence type="ECO:0000256" key="1">
    <source>
        <dbReference type="SAM" id="SignalP"/>
    </source>
</evidence>
<dbReference type="GO" id="GO:0008233">
    <property type="term" value="F:peptidase activity"/>
    <property type="evidence" value="ECO:0007669"/>
    <property type="project" value="UniProtKB-KW"/>
</dbReference>
<gene>
    <name evidence="2" type="ORF">O4213_02280</name>
</gene>
<name>A0ABT4MP71_GORRU</name>
<dbReference type="GO" id="GO:0006508">
    <property type="term" value="P:proteolysis"/>
    <property type="evidence" value="ECO:0007669"/>
    <property type="project" value="UniProtKB-KW"/>
</dbReference>
<dbReference type="SUPFAM" id="SSF50494">
    <property type="entry name" value="Trypsin-like serine proteases"/>
    <property type="match status" value="1"/>
</dbReference>
<keyword evidence="1" id="KW-0732">Signal</keyword>
<dbReference type="PROSITE" id="PS00134">
    <property type="entry name" value="TRYPSIN_HIS"/>
    <property type="match status" value="1"/>
</dbReference>
<keyword evidence="2" id="KW-0378">Hydrolase</keyword>